<evidence type="ECO:0000259" key="1">
    <source>
        <dbReference type="SMART" id="SM00421"/>
    </source>
</evidence>
<evidence type="ECO:0000313" key="2">
    <source>
        <dbReference type="EMBL" id="MCC0097540.1"/>
    </source>
</evidence>
<dbReference type="Pfam" id="PF00196">
    <property type="entry name" value="GerE"/>
    <property type="match status" value="1"/>
</dbReference>
<gene>
    <name evidence="2" type="ORF">K7B10_22700</name>
</gene>
<dbReference type="Gene3D" id="1.10.10.10">
    <property type="entry name" value="Winged helix-like DNA-binding domain superfamily/Winged helix DNA-binding domain"/>
    <property type="match status" value="1"/>
</dbReference>
<dbReference type="PANTHER" id="PTHR34293:SF1">
    <property type="entry name" value="HTH-TYPE TRANSCRIPTIONAL REGULATOR TRMBL2"/>
    <property type="match status" value="1"/>
</dbReference>
<organism evidence="2 3">
    <name type="scientific">Streptomyces flavotricini</name>
    <dbReference type="NCBI Taxonomy" id="66888"/>
    <lineage>
        <taxon>Bacteria</taxon>
        <taxon>Bacillati</taxon>
        <taxon>Actinomycetota</taxon>
        <taxon>Actinomycetes</taxon>
        <taxon>Kitasatosporales</taxon>
        <taxon>Streptomycetaceae</taxon>
        <taxon>Streptomyces</taxon>
    </lineage>
</organism>
<proteinExistence type="predicted"/>
<dbReference type="SMART" id="SM00421">
    <property type="entry name" value="HTH_LUXR"/>
    <property type="match status" value="1"/>
</dbReference>
<dbReference type="EMBL" id="JAINUL010000001">
    <property type="protein sequence ID" value="MCC0097540.1"/>
    <property type="molecule type" value="Genomic_DNA"/>
</dbReference>
<evidence type="ECO:0000313" key="3">
    <source>
        <dbReference type="Proteomes" id="UP001520654"/>
    </source>
</evidence>
<protein>
    <submittedName>
        <fullName evidence="2">LuxR C-terminal-related transcriptional regulator</fullName>
    </submittedName>
</protein>
<dbReference type="Proteomes" id="UP001520654">
    <property type="component" value="Unassembled WGS sequence"/>
</dbReference>
<name>A0ABS8E8T9_9ACTN</name>
<dbReference type="Gene3D" id="3.30.870.10">
    <property type="entry name" value="Endonuclease Chain A"/>
    <property type="match status" value="1"/>
</dbReference>
<dbReference type="InterPro" id="IPR036388">
    <property type="entry name" value="WH-like_DNA-bd_sf"/>
</dbReference>
<feature type="domain" description="HTH luxR-type" evidence="1">
    <location>
        <begin position="252"/>
        <end position="309"/>
    </location>
</feature>
<sequence length="322" mass="34752">MCGTEAQLCATALALYADCVRTGVADAPTLPPCLVGLGLLQSLPGPPHRVAAVRPSAALAMLIRPIEDEIRRNAQRVAELQSVLDPVQDVYEANADRSGGSVTLLKGLPAINAALDEATAATRDEILTAQPGGGRAPSTLADAVDRGRGPLERGVRMRTLYQHTVRHNQPTLAYMERMLEIGPIEVRTLDELFDRLMVFDRKVAFVPARNDRQEALEIREPALVEYLAGVFETAWARASPLAEPGVTETRVGDSLPEVQRTIGRLLVEGHMDESIARRLGMSVRTCRAHIAKLSAELGSKNRAQLGFLLAASQVLSAENAES</sequence>
<dbReference type="SUPFAM" id="SSF46894">
    <property type="entry name" value="C-terminal effector domain of the bipartite response regulators"/>
    <property type="match status" value="1"/>
</dbReference>
<accession>A0ABS8E8T9</accession>
<dbReference type="InterPro" id="IPR000792">
    <property type="entry name" value="Tscrpt_reg_LuxR_C"/>
</dbReference>
<comment type="caution">
    <text evidence="2">The sequence shown here is derived from an EMBL/GenBank/DDBJ whole genome shotgun (WGS) entry which is preliminary data.</text>
</comment>
<dbReference type="InterPro" id="IPR016032">
    <property type="entry name" value="Sig_transdc_resp-reg_C-effctor"/>
</dbReference>
<reference evidence="2 3" key="1">
    <citation type="submission" date="2021-08" db="EMBL/GenBank/DDBJ databases">
        <title>Genomic Architecture of Streptomyces flavotricini NGL1 and Streptomyces erythrochromogenes HMS4 With Differential Plant Beneficial attributes and laccase production capabilities.</title>
        <authorList>
            <person name="Salwan R."/>
            <person name="Kaur R."/>
            <person name="Sharma V."/>
        </authorList>
    </citation>
    <scope>NUCLEOTIDE SEQUENCE [LARGE SCALE GENOMIC DNA]</scope>
    <source>
        <strain evidence="2 3">NGL1</strain>
    </source>
</reference>
<dbReference type="InterPro" id="IPR051797">
    <property type="entry name" value="TrmB-like"/>
</dbReference>
<keyword evidence="3" id="KW-1185">Reference proteome</keyword>
<dbReference type="PANTHER" id="PTHR34293">
    <property type="entry name" value="HTH-TYPE TRANSCRIPTIONAL REGULATOR TRMBL2"/>
    <property type="match status" value="1"/>
</dbReference>